<sequence>MPENESTDRIRLLPCKRNKLFLSLAAILTILCKGIRTQKAWRYSITVDSSFSVQRGLALHIPCRFTYNQGDLSRNEKIFAYWFKYPPYSSPCYLHYEVCKPVVTNYQYQTVQHSAKDRFYLLGVPDQGDCSLVITDARIEDEGRYYLRIEGSRQLKYSFLPEMEHTLPRVHVIEPLQKVTITVNIEGAGYSGSGKERKEELNPVIAKEGNTVNLMCAADGRPAPNLSWMKDNQKIGEPTPYLQLREIGPEDAGKYQCLANHQNRSTIKKMVELIVQYRPRMLVFNTTQTHRRGSILTQGCSKELSSVSNWTAEVGDSLELLCKADSNPPATTSWAKRDGRLQKPPDNQLRLTNLTVEDEGVYVCKAKHELGDVEGTFRLYVTYAPKLSGNPQKNTTCYYHDNGFLCTCTLHAKPLPQIEWEVDGERITEESRRRGNWTVEVSVKMNEVTSTLNWTGSLDRAHNIICMGSNSYGIQSMQFLLNAKKDSTSESSIGKSNKALFIAGLCGIFLGAGIFMLCLFLIRVFKQKKAILEASHVEGISSGREPQEKPKNSSHIYSNVFPMGPRLSPADKPKPAGERKAKVPQVSTVPAPRRSEPPELQYAALNFKPKSKGVPDLSDDNVEYSPIQRK</sequence>
<protein>
    <submittedName>
        <fullName evidence="13">Sialic acid-binding Ig-like lectin 10</fullName>
    </submittedName>
</protein>
<evidence type="ECO:0000256" key="2">
    <source>
        <dbReference type="ARBA" id="ARBA00022692"/>
    </source>
</evidence>
<dbReference type="SUPFAM" id="SSF48726">
    <property type="entry name" value="Immunoglobulin"/>
    <property type="match status" value="4"/>
</dbReference>
<keyword evidence="7 10" id="KW-0472">Membrane</keyword>
<dbReference type="Proteomes" id="UP001652622">
    <property type="component" value="Unplaced"/>
</dbReference>
<dbReference type="GeneID" id="117675878"/>
<feature type="domain" description="Ig-like" evidence="11">
    <location>
        <begin position="279"/>
        <end position="382"/>
    </location>
</feature>
<dbReference type="InterPro" id="IPR003599">
    <property type="entry name" value="Ig_sub"/>
</dbReference>
<evidence type="ECO:0000256" key="5">
    <source>
        <dbReference type="ARBA" id="ARBA00022889"/>
    </source>
</evidence>
<keyword evidence="12" id="KW-1185">Reference proteome</keyword>
<dbReference type="SMART" id="SM00409">
    <property type="entry name" value="IG"/>
    <property type="match status" value="3"/>
</dbReference>
<dbReference type="GO" id="GO:0007155">
    <property type="term" value="P:cell adhesion"/>
    <property type="evidence" value="ECO:0007669"/>
    <property type="project" value="UniProtKB-KW"/>
</dbReference>
<dbReference type="GO" id="GO:0005886">
    <property type="term" value="C:plasma membrane"/>
    <property type="evidence" value="ECO:0007669"/>
    <property type="project" value="TreeGrafter"/>
</dbReference>
<keyword evidence="4" id="KW-0677">Repeat</keyword>
<comment type="similarity">
    <text evidence="8">Belongs to the immunoglobulin superfamily. SIGLEC (sialic acid binding Ig-like lectin) family.</text>
</comment>
<evidence type="ECO:0000259" key="11">
    <source>
        <dbReference type="PROSITE" id="PS50835"/>
    </source>
</evidence>
<dbReference type="PANTHER" id="PTHR12035:SF125">
    <property type="entry name" value="SIALIC ACID-BINDING IG-LIKE LECTIN 5"/>
    <property type="match status" value="1"/>
</dbReference>
<dbReference type="SMART" id="SM00406">
    <property type="entry name" value="IGv"/>
    <property type="match status" value="2"/>
</dbReference>
<comment type="subcellular location">
    <subcellularLocation>
        <location evidence="1">Membrane</location>
        <topology evidence="1">Single-pass type I membrane protein</topology>
    </subcellularLocation>
</comment>
<dbReference type="Pfam" id="PF13927">
    <property type="entry name" value="Ig_3"/>
    <property type="match status" value="2"/>
</dbReference>
<evidence type="ECO:0000256" key="1">
    <source>
        <dbReference type="ARBA" id="ARBA00004479"/>
    </source>
</evidence>
<dbReference type="AlphaFoldDB" id="A0A6P9D4B5"/>
<gene>
    <name evidence="13" type="primary">LOC117675878</name>
</gene>
<name>A0A6P9D4B5_PANGU</name>
<dbReference type="PROSITE" id="PS00290">
    <property type="entry name" value="IG_MHC"/>
    <property type="match status" value="1"/>
</dbReference>
<dbReference type="GO" id="GO:0033691">
    <property type="term" value="F:sialic acid binding"/>
    <property type="evidence" value="ECO:0007669"/>
    <property type="project" value="TreeGrafter"/>
</dbReference>
<keyword evidence="5" id="KW-0130">Cell adhesion</keyword>
<dbReference type="Pfam" id="PF07686">
    <property type="entry name" value="V-set"/>
    <property type="match status" value="1"/>
</dbReference>
<dbReference type="OMA" id="YHDNGFL"/>
<feature type="transmembrane region" description="Helical" evidence="10">
    <location>
        <begin position="499"/>
        <end position="522"/>
    </location>
</feature>
<evidence type="ECO:0000256" key="8">
    <source>
        <dbReference type="ARBA" id="ARBA00038361"/>
    </source>
</evidence>
<dbReference type="InterPro" id="IPR051036">
    <property type="entry name" value="SIGLEC"/>
</dbReference>
<dbReference type="CDD" id="cd00096">
    <property type="entry name" value="Ig"/>
    <property type="match status" value="1"/>
</dbReference>
<dbReference type="Gene3D" id="2.60.40.10">
    <property type="entry name" value="Immunoglobulins"/>
    <property type="match status" value="4"/>
</dbReference>
<feature type="domain" description="Ig-like" evidence="11">
    <location>
        <begin position="168"/>
        <end position="268"/>
    </location>
</feature>
<keyword evidence="2 10" id="KW-0812">Transmembrane</keyword>
<evidence type="ECO:0000256" key="7">
    <source>
        <dbReference type="ARBA" id="ARBA00023136"/>
    </source>
</evidence>
<dbReference type="GO" id="GO:0030246">
    <property type="term" value="F:carbohydrate binding"/>
    <property type="evidence" value="ECO:0007669"/>
    <property type="project" value="UniProtKB-KW"/>
</dbReference>
<dbReference type="RefSeq" id="XP_034290818.1">
    <property type="nucleotide sequence ID" value="XM_034434927.2"/>
</dbReference>
<evidence type="ECO:0000256" key="3">
    <source>
        <dbReference type="ARBA" id="ARBA00022734"/>
    </source>
</evidence>
<dbReference type="InterPro" id="IPR003006">
    <property type="entry name" value="Ig/MHC_CS"/>
</dbReference>
<dbReference type="OrthoDB" id="9047639at2759"/>
<dbReference type="InterPro" id="IPR036179">
    <property type="entry name" value="Ig-like_dom_sf"/>
</dbReference>
<evidence type="ECO:0000256" key="9">
    <source>
        <dbReference type="SAM" id="MobiDB-lite"/>
    </source>
</evidence>
<dbReference type="InterPro" id="IPR013783">
    <property type="entry name" value="Ig-like_fold"/>
</dbReference>
<dbReference type="InterPro" id="IPR003598">
    <property type="entry name" value="Ig_sub2"/>
</dbReference>
<accession>A0A6P9D4B5</accession>
<evidence type="ECO:0000313" key="12">
    <source>
        <dbReference type="Proteomes" id="UP001652622"/>
    </source>
</evidence>
<dbReference type="SMART" id="SM00408">
    <property type="entry name" value="IGc2"/>
    <property type="match status" value="2"/>
</dbReference>
<feature type="region of interest" description="Disordered" evidence="9">
    <location>
        <begin position="567"/>
        <end position="630"/>
    </location>
</feature>
<dbReference type="PANTHER" id="PTHR12035">
    <property type="entry name" value="SIALIC ACID BINDING IMMUNOGLOBULIN-LIKE LECTIN"/>
    <property type="match status" value="1"/>
</dbReference>
<dbReference type="KEGG" id="pgut:117675878"/>
<dbReference type="InParanoid" id="A0A6P9D4B5"/>
<organism evidence="12 13">
    <name type="scientific">Pantherophis guttatus</name>
    <name type="common">Corn snake</name>
    <name type="synonym">Elaphe guttata</name>
    <dbReference type="NCBI Taxonomy" id="94885"/>
    <lineage>
        <taxon>Eukaryota</taxon>
        <taxon>Metazoa</taxon>
        <taxon>Chordata</taxon>
        <taxon>Craniata</taxon>
        <taxon>Vertebrata</taxon>
        <taxon>Euteleostomi</taxon>
        <taxon>Lepidosauria</taxon>
        <taxon>Squamata</taxon>
        <taxon>Bifurcata</taxon>
        <taxon>Unidentata</taxon>
        <taxon>Episquamata</taxon>
        <taxon>Toxicofera</taxon>
        <taxon>Serpentes</taxon>
        <taxon>Colubroidea</taxon>
        <taxon>Colubridae</taxon>
        <taxon>Colubrinae</taxon>
        <taxon>Pantherophis</taxon>
    </lineage>
</organism>
<dbReference type="InterPro" id="IPR013106">
    <property type="entry name" value="Ig_V-set"/>
</dbReference>
<evidence type="ECO:0000313" key="13">
    <source>
        <dbReference type="RefSeq" id="XP_034290818.1"/>
    </source>
</evidence>
<reference evidence="13" key="1">
    <citation type="submission" date="2025-08" db="UniProtKB">
        <authorList>
            <consortium name="RefSeq"/>
        </authorList>
    </citation>
    <scope>IDENTIFICATION</scope>
    <source>
        <tissue evidence="13">Blood</tissue>
    </source>
</reference>
<dbReference type="InterPro" id="IPR007110">
    <property type="entry name" value="Ig-like_dom"/>
</dbReference>
<proteinExistence type="inferred from homology"/>
<dbReference type="PROSITE" id="PS50835">
    <property type="entry name" value="IG_LIKE"/>
    <property type="match status" value="2"/>
</dbReference>
<evidence type="ECO:0000256" key="6">
    <source>
        <dbReference type="ARBA" id="ARBA00022989"/>
    </source>
</evidence>
<feature type="compositionally biased region" description="Basic and acidic residues" evidence="9">
    <location>
        <begin position="569"/>
        <end position="581"/>
    </location>
</feature>
<evidence type="ECO:0000256" key="4">
    <source>
        <dbReference type="ARBA" id="ARBA00022737"/>
    </source>
</evidence>
<evidence type="ECO:0000256" key="10">
    <source>
        <dbReference type="SAM" id="Phobius"/>
    </source>
</evidence>
<keyword evidence="3" id="KW-0430">Lectin</keyword>
<keyword evidence="6 10" id="KW-1133">Transmembrane helix</keyword>